<feature type="signal peptide" evidence="1">
    <location>
        <begin position="1"/>
        <end position="19"/>
    </location>
</feature>
<organism evidence="4 5">
    <name type="scientific">Dyadobacter luticola</name>
    <dbReference type="NCBI Taxonomy" id="1979387"/>
    <lineage>
        <taxon>Bacteria</taxon>
        <taxon>Pseudomonadati</taxon>
        <taxon>Bacteroidota</taxon>
        <taxon>Cytophagia</taxon>
        <taxon>Cytophagales</taxon>
        <taxon>Spirosomataceae</taxon>
        <taxon>Dyadobacter</taxon>
    </lineage>
</organism>
<dbReference type="Pfam" id="PF12904">
    <property type="entry name" value="Collagen_bind_2"/>
    <property type="match status" value="1"/>
</dbReference>
<proteinExistence type="predicted"/>
<evidence type="ECO:0000313" key="4">
    <source>
        <dbReference type="EMBL" id="TLU99471.1"/>
    </source>
</evidence>
<dbReference type="OrthoDB" id="59486at2"/>
<dbReference type="PANTHER" id="PTHR37836:SF3">
    <property type="entry name" value="ENDOGLUCANASE"/>
    <property type="match status" value="1"/>
</dbReference>
<evidence type="ECO:0000259" key="2">
    <source>
        <dbReference type="Pfam" id="PF12904"/>
    </source>
</evidence>
<evidence type="ECO:0000259" key="3">
    <source>
        <dbReference type="Pfam" id="PF13204"/>
    </source>
</evidence>
<keyword evidence="1" id="KW-0732">Signal</keyword>
<dbReference type="InterPro" id="IPR025277">
    <property type="entry name" value="Apiosidase-like_cat_dom"/>
</dbReference>
<dbReference type="InterPro" id="IPR024749">
    <property type="entry name" value="Collagen-bd_put"/>
</dbReference>
<dbReference type="InterPro" id="IPR017853">
    <property type="entry name" value="GH"/>
</dbReference>
<dbReference type="PANTHER" id="PTHR37836">
    <property type="entry name" value="LMO1036 PROTEIN"/>
    <property type="match status" value="1"/>
</dbReference>
<feature type="domain" description="Apiosidase-like catalytic" evidence="3">
    <location>
        <begin position="30"/>
        <end position="351"/>
    </location>
</feature>
<dbReference type="EMBL" id="VCEJ01000005">
    <property type="protein sequence ID" value="TLU99471.1"/>
    <property type="molecule type" value="Genomic_DNA"/>
</dbReference>
<sequence length="460" mass="52338">MKQFLALLFLLISTCNLHAQNKLPELKVKKGDRYISDQNGKPFFWLGDTAWELLHRLSFEEAKMYLKNRADKGFNVVLAVIGADFEGSNVPNKYGDIVFENNDPTKPVEKYFKHVDRVVEEANKLGIYMGLLPTWGDKFSKKWDYGPEILTPENAKVYGDFLAKRYKSKGVIWVLGGDRDPENEKHTAIINAMATSIRKVAGGSQLITYHPTGASYSSKHFHNSDWLDLNLVQSGHNFRNLKNYTMIRKDYAKTPPKPTIDAEPRYEDHAINWKPENGYFNDFDVRQAAWWSFLSGAAGHTYGCHPVWQMFNNALHKPMSFAKTNWQQAIDLPGAFDMGYVRKLADSHPWETLVPNQEIIKNENPENGGYQIGALSAAKDFAFIYSPLGLPLSINLTKFSAKTLLVYWFNPRDGSSLKIGEYGNNKTEEFKPYAAGPDTDWVLVIDDATKPWAGYNLKKQ</sequence>
<evidence type="ECO:0000313" key="5">
    <source>
        <dbReference type="Proteomes" id="UP000306402"/>
    </source>
</evidence>
<feature type="domain" description="Putative collagen-binding" evidence="2">
    <location>
        <begin position="354"/>
        <end position="446"/>
    </location>
</feature>
<reference evidence="4 5" key="1">
    <citation type="submission" date="2019-05" db="EMBL/GenBank/DDBJ databases">
        <authorList>
            <person name="Qu J.-H."/>
        </authorList>
    </citation>
    <scope>NUCLEOTIDE SEQUENCE [LARGE SCALE GENOMIC DNA]</scope>
    <source>
        <strain evidence="4 5">T17</strain>
    </source>
</reference>
<dbReference type="AlphaFoldDB" id="A0A5R9KT74"/>
<dbReference type="Proteomes" id="UP000306402">
    <property type="component" value="Unassembled WGS sequence"/>
</dbReference>
<comment type="caution">
    <text evidence="4">The sequence shown here is derived from an EMBL/GenBank/DDBJ whole genome shotgun (WGS) entry which is preliminary data.</text>
</comment>
<feature type="chain" id="PRO_5024391475" evidence="1">
    <location>
        <begin position="20"/>
        <end position="460"/>
    </location>
</feature>
<dbReference type="RefSeq" id="WP_138367761.1">
    <property type="nucleotide sequence ID" value="NZ_VCEJ01000005.1"/>
</dbReference>
<name>A0A5R9KT74_9BACT</name>
<gene>
    <name evidence="4" type="ORF">FEN17_23220</name>
</gene>
<dbReference type="SUPFAM" id="SSF51445">
    <property type="entry name" value="(Trans)glycosidases"/>
    <property type="match status" value="1"/>
</dbReference>
<protein>
    <submittedName>
        <fullName evidence="4">DUF4038 domain-containing protein</fullName>
    </submittedName>
</protein>
<keyword evidence="5" id="KW-1185">Reference proteome</keyword>
<accession>A0A5R9KT74</accession>
<evidence type="ECO:0000256" key="1">
    <source>
        <dbReference type="SAM" id="SignalP"/>
    </source>
</evidence>
<dbReference type="Gene3D" id="3.20.20.80">
    <property type="entry name" value="Glycosidases"/>
    <property type="match status" value="1"/>
</dbReference>
<dbReference type="Pfam" id="PF13204">
    <property type="entry name" value="Apiosidase"/>
    <property type="match status" value="1"/>
</dbReference>